<proteinExistence type="predicted"/>
<organism evidence="3 4">
    <name type="scientific">Acidobacterium capsulatum (strain ATCC 51196 / DSM 11244 / BCRC 80197 / JCM 7670 / NBRC 15755 / NCIMB 13165 / 161)</name>
    <dbReference type="NCBI Taxonomy" id="240015"/>
    <lineage>
        <taxon>Bacteria</taxon>
        <taxon>Pseudomonadati</taxon>
        <taxon>Acidobacteriota</taxon>
        <taxon>Terriglobia</taxon>
        <taxon>Terriglobales</taxon>
        <taxon>Acidobacteriaceae</taxon>
        <taxon>Acidobacterium</taxon>
    </lineage>
</organism>
<feature type="coiled-coil region" evidence="1">
    <location>
        <begin position="384"/>
        <end position="469"/>
    </location>
</feature>
<dbReference type="Proteomes" id="UP000002207">
    <property type="component" value="Chromosome"/>
</dbReference>
<dbReference type="NCBIfam" id="TIGR03185">
    <property type="entry name" value="DNA_S_dndD"/>
    <property type="match status" value="1"/>
</dbReference>
<dbReference type="PANTHER" id="PTHR32114:SF2">
    <property type="entry name" value="ABC TRANSPORTER ABCH.3"/>
    <property type="match status" value="1"/>
</dbReference>
<evidence type="ECO:0000256" key="1">
    <source>
        <dbReference type="SAM" id="Coils"/>
    </source>
</evidence>
<protein>
    <submittedName>
        <fullName evidence="3">DNA sulfur modification protein DndD</fullName>
    </submittedName>
</protein>
<accession>C1F5K4</accession>
<dbReference type="PANTHER" id="PTHR32114">
    <property type="entry name" value="ABC TRANSPORTER ABCH.3"/>
    <property type="match status" value="1"/>
</dbReference>
<dbReference type="KEGG" id="aca:ACP_3184"/>
<keyword evidence="4" id="KW-1185">Reference proteome</keyword>
<feature type="domain" description="Rad50/SbcC-type AAA" evidence="2">
    <location>
        <begin position="6"/>
        <end position="213"/>
    </location>
</feature>
<dbReference type="InterPro" id="IPR038729">
    <property type="entry name" value="Rad50/SbcC_AAA"/>
</dbReference>
<dbReference type="InterPro" id="IPR027417">
    <property type="entry name" value="P-loop_NTPase"/>
</dbReference>
<dbReference type="HOGENOM" id="CLU_024631_0_0_0"/>
<reference evidence="3 4" key="1">
    <citation type="journal article" date="2009" name="Appl. Environ. Microbiol.">
        <title>Three genomes from the phylum Acidobacteria provide insight into the lifestyles of these microorganisms in soils.</title>
        <authorList>
            <person name="Ward N.L."/>
            <person name="Challacombe J.F."/>
            <person name="Janssen P.H."/>
            <person name="Henrissat B."/>
            <person name="Coutinho P.M."/>
            <person name="Wu M."/>
            <person name="Xie G."/>
            <person name="Haft D.H."/>
            <person name="Sait M."/>
            <person name="Badger J."/>
            <person name="Barabote R.D."/>
            <person name="Bradley B."/>
            <person name="Brettin T.S."/>
            <person name="Brinkac L.M."/>
            <person name="Bruce D."/>
            <person name="Creasy T."/>
            <person name="Daugherty S.C."/>
            <person name="Davidsen T.M."/>
            <person name="DeBoy R.T."/>
            <person name="Detter J.C."/>
            <person name="Dodson R.J."/>
            <person name="Durkin A.S."/>
            <person name="Ganapathy A."/>
            <person name="Gwinn-Giglio M."/>
            <person name="Han C.S."/>
            <person name="Khouri H."/>
            <person name="Kiss H."/>
            <person name="Kothari S.P."/>
            <person name="Madupu R."/>
            <person name="Nelson K.E."/>
            <person name="Nelson W.C."/>
            <person name="Paulsen I."/>
            <person name="Penn K."/>
            <person name="Ren Q."/>
            <person name="Rosovitz M.J."/>
            <person name="Selengut J.D."/>
            <person name="Shrivastava S."/>
            <person name="Sullivan S.A."/>
            <person name="Tapia R."/>
            <person name="Thompson L.S."/>
            <person name="Watkins K.L."/>
            <person name="Yang Q."/>
            <person name="Yu C."/>
            <person name="Zafar N."/>
            <person name="Zhou L."/>
            <person name="Kuske C.R."/>
        </authorList>
    </citation>
    <scope>NUCLEOTIDE SEQUENCE [LARGE SCALE GENOMIC DNA]</scope>
    <source>
        <strain evidence="4">ATCC 51196 / DSM 11244 / BCRC 80197 / JCM 7670 / NBRC 15755 / NCIMB 13165 / 161</strain>
    </source>
</reference>
<evidence type="ECO:0000313" key="4">
    <source>
        <dbReference type="Proteomes" id="UP000002207"/>
    </source>
</evidence>
<dbReference type="GO" id="GO:0006302">
    <property type="term" value="P:double-strand break repair"/>
    <property type="evidence" value="ECO:0007669"/>
    <property type="project" value="InterPro"/>
</dbReference>
<dbReference type="OrthoDB" id="9795626at2"/>
<dbReference type="SUPFAM" id="SSF52540">
    <property type="entry name" value="P-loop containing nucleoside triphosphate hydrolases"/>
    <property type="match status" value="1"/>
</dbReference>
<dbReference type="InterPro" id="IPR017599">
    <property type="entry name" value="DNA_S_DndD"/>
</dbReference>
<dbReference type="STRING" id="240015.ACP_3184"/>
<dbReference type="Gene3D" id="3.40.50.300">
    <property type="entry name" value="P-loop containing nucleotide triphosphate hydrolases"/>
    <property type="match status" value="2"/>
</dbReference>
<gene>
    <name evidence="3" type="primary">dndD</name>
    <name evidence="3" type="ordered locus">ACP_3184</name>
</gene>
<dbReference type="RefSeq" id="WP_015898227.1">
    <property type="nucleotide sequence ID" value="NC_012483.1"/>
</dbReference>
<evidence type="ECO:0000313" key="3">
    <source>
        <dbReference type="EMBL" id="ACO32718.1"/>
    </source>
</evidence>
<dbReference type="EMBL" id="CP001472">
    <property type="protein sequence ID" value="ACO32718.1"/>
    <property type="molecule type" value="Genomic_DNA"/>
</dbReference>
<dbReference type="AlphaFoldDB" id="C1F5K4"/>
<dbReference type="InParanoid" id="C1F5K4"/>
<name>C1F5K4_ACIC5</name>
<dbReference type="GO" id="GO:0016887">
    <property type="term" value="F:ATP hydrolysis activity"/>
    <property type="evidence" value="ECO:0007669"/>
    <property type="project" value="InterPro"/>
</dbReference>
<evidence type="ECO:0000259" key="2">
    <source>
        <dbReference type="Pfam" id="PF13476"/>
    </source>
</evidence>
<sequence length="655" mass="73835">MTFLEIDLENLGPFRGRHAIKLAVSSPRNIVLIGALNGSGKTTLLNAFQLALYGRDSLPGRSAKNYQQYLRHLINNQAALHESASITLTLILDDLADDCHIRVERRWWRSQNNEVREQLTVWKGSEASDDLTQTWDTFIASILPARVADLFFLDGEKIEALTAPDQAASIIRKGIFTLLDLDRIEELRANLRVVKRRRLNSIEGEENSDEIRVLEGKVAESLEKRSTLAQERASLTNVLDRANMRVLNAERTFREGGGELFERRERWVRRQTELHAASRHTSDQLRQIAGRELPLLACSALVDQGIDAVRRSDEAQRLSITIEAIRARDKEYVRILRELQLPASIGKEIAAELAHTVPTIPSNTPPTSFGIRSERLERYSAAQRKRLNKDVSALLKESEKQKNELAEVDQAIEAVPSEEQIAELTWELKDANAELARVQAAMANLDDQIERWNRQIEDARKNLDSALGTRLKQGISNAEAERVVRHIELVDRSLQEYLVKMVERHSGDISSKILASFRLIARKPELLSGLKIDPHTFHMSLTGNSGKHIDPGELSAGERQILAFAILDGLAKSSGRQIPTLIDSPLGRLDGIHRQRIAQHYLPSASHQTIVFSTDKEVDEQMLRMLNHNIAASYLLNFNEKAYGTEIKNGYFQAG</sequence>
<dbReference type="eggNOG" id="COG0419">
    <property type="taxonomic scope" value="Bacteria"/>
</dbReference>
<keyword evidence="1" id="KW-0175">Coiled coil</keyword>
<dbReference type="Pfam" id="PF13476">
    <property type="entry name" value="AAA_23"/>
    <property type="match status" value="1"/>
</dbReference>